<comment type="caution">
    <text evidence="4">The sequence shown here is derived from an EMBL/GenBank/DDBJ whole genome shotgun (WGS) entry which is preliminary data.</text>
</comment>
<dbReference type="Gene3D" id="1.25.40.10">
    <property type="entry name" value="Tetratricopeptide repeat domain"/>
    <property type="match status" value="3"/>
</dbReference>
<dbReference type="SUPFAM" id="SSF81901">
    <property type="entry name" value="HCP-like"/>
    <property type="match status" value="1"/>
</dbReference>
<dbReference type="Pfam" id="PF13432">
    <property type="entry name" value="TPR_16"/>
    <property type="match status" value="2"/>
</dbReference>
<feature type="region of interest" description="Disordered" evidence="2">
    <location>
        <begin position="531"/>
        <end position="571"/>
    </location>
</feature>
<dbReference type="Proteomes" id="UP000598971">
    <property type="component" value="Unassembled WGS sequence"/>
</dbReference>
<keyword evidence="3" id="KW-0732">Signal</keyword>
<dbReference type="PROSITE" id="PS50005">
    <property type="entry name" value="TPR"/>
    <property type="match status" value="1"/>
</dbReference>
<feature type="chain" id="PRO_5035219504" evidence="3">
    <location>
        <begin position="22"/>
        <end position="571"/>
    </location>
</feature>
<keyword evidence="5" id="KW-1185">Reference proteome</keyword>
<gene>
    <name evidence="4" type="ORF">GD597_04900</name>
</gene>
<evidence type="ECO:0000256" key="1">
    <source>
        <dbReference type="PROSITE-ProRule" id="PRU00339"/>
    </source>
</evidence>
<dbReference type="InterPro" id="IPR019734">
    <property type="entry name" value="TPR_rpt"/>
</dbReference>
<dbReference type="PANTHER" id="PTHR12558">
    <property type="entry name" value="CELL DIVISION CYCLE 16,23,27"/>
    <property type="match status" value="1"/>
</dbReference>
<dbReference type="SMART" id="SM00028">
    <property type="entry name" value="TPR"/>
    <property type="match status" value="3"/>
</dbReference>
<dbReference type="SUPFAM" id="SSF48452">
    <property type="entry name" value="TPR-like"/>
    <property type="match status" value="1"/>
</dbReference>
<protein>
    <submittedName>
        <fullName evidence="4">Tetratricopeptide repeat protein</fullName>
    </submittedName>
</protein>
<keyword evidence="1" id="KW-0802">TPR repeat</keyword>
<dbReference type="InterPro" id="IPR011990">
    <property type="entry name" value="TPR-like_helical_dom_sf"/>
</dbReference>
<evidence type="ECO:0000256" key="2">
    <source>
        <dbReference type="SAM" id="MobiDB-lite"/>
    </source>
</evidence>
<dbReference type="PANTHER" id="PTHR12558:SF13">
    <property type="entry name" value="CELL DIVISION CYCLE PROTEIN 27 HOMOLOG"/>
    <property type="match status" value="1"/>
</dbReference>
<accession>A0A8J8FC41</accession>
<feature type="repeat" description="TPR" evidence="1">
    <location>
        <begin position="204"/>
        <end position="237"/>
    </location>
</feature>
<sequence length="571" mass="63215">MKKMKKATLTILAVAFVTSFAISQTIDDGIKYLYYERVNSAKETLQKVVAAKPNDALSIYWLGQAYLADKDIPGAKALYQKALTAGVNDPWIWVGTAHADLMDNGDINAAKQKFEQAITATKGKKGVENADILNAIGRANADGSSKQGDPGYGIEKLIRAQEINKTNPDISINLGICYLKMGTDKGGEAVEAFRDAIVRNPQYAQAYYRTGKIYQSQNNTEFMNEWYGKAIAADPAFAPVYLAYFDYYKDRDVNAAKEFLDKYVANADKDCTVDYFVADYLYRAGKYQESISKVKEMESGACKDFVRTSVLYAYDYDKMGDSVTAKSYIEKFFAAAPANKIEPTDYVFAGKLLAKFPGNEVQALSYLQKAVDADTVMAKKLEYMTIAAGMLSKAKKYNEQVDVLLKLISMKGKATARDYYDLSKASLDAKNCVLADSISKQYITAFPDLPQGYTFNVSANKMCDVDTSKGLAVIPVNNYIAFLSKDLTKNRKTIYNNYYFLLVYFAQYAKDLQKGIDICDSMIALYPDPTSEENKFPTDTKTTLQKALQKKAGTGNNANQAKPAPGGGKLN</sequence>
<evidence type="ECO:0000313" key="4">
    <source>
        <dbReference type="EMBL" id="NNV54792.1"/>
    </source>
</evidence>
<dbReference type="EMBL" id="WHPF01000003">
    <property type="protein sequence ID" value="NNV54792.1"/>
    <property type="molecule type" value="Genomic_DNA"/>
</dbReference>
<evidence type="ECO:0000256" key="3">
    <source>
        <dbReference type="SAM" id="SignalP"/>
    </source>
</evidence>
<organism evidence="4 5">
    <name type="scientific">Limnovirga soli</name>
    <dbReference type="NCBI Taxonomy" id="2656915"/>
    <lineage>
        <taxon>Bacteria</taxon>
        <taxon>Pseudomonadati</taxon>
        <taxon>Bacteroidota</taxon>
        <taxon>Chitinophagia</taxon>
        <taxon>Chitinophagales</taxon>
        <taxon>Chitinophagaceae</taxon>
        <taxon>Limnovirga</taxon>
    </lineage>
</organism>
<proteinExistence type="predicted"/>
<name>A0A8J8FC41_9BACT</name>
<evidence type="ECO:0000313" key="5">
    <source>
        <dbReference type="Proteomes" id="UP000598971"/>
    </source>
</evidence>
<reference evidence="4" key="1">
    <citation type="submission" date="2019-10" db="EMBL/GenBank/DDBJ databases">
        <title>Draft genome sequence of Panacibacter sp. KCS-6.</title>
        <authorList>
            <person name="Yim K.J."/>
        </authorList>
    </citation>
    <scope>NUCLEOTIDE SEQUENCE</scope>
    <source>
        <strain evidence="4">KCS-6</strain>
    </source>
</reference>
<dbReference type="AlphaFoldDB" id="A0A8J8FC41"/>
<feature type="compositionally biased region" description="Low complexity" evidence="2">
    <location>
        <begin position="539"/>
        <end position="552"/>
    </location>
</feature>
<feature type="signal peptide" evidence="3">
    <location>
        <begin position="1"/>
        <end position="21"/>
    </location>
</feature>